<dbReference type="PRINTS" id="PR00472">
    <property type="entry name" value="CASNKINASEII"/>
</dbReference>
<accession>A0A1I8C2K4</accession>
<dbReference type="Proteomes" id="UP000095281">
    <property type="component" value="Unplaced"/>
</dbReference>
<proteinExistence type="inferred from homology"/>
<evidence type="ECO:0000256" key="2">
    <source>
        <dbReference type="RuleBase" id="RU361268"/>
    </source>
</evidence>
<reference evidence="5" key="1">
    <citation type="submission" date="2016-11" db="UniProtKB">
        <authorList>
            <consortium name="WormBaseParasite"/>
        </authorList>
    </citation>
    <scope>IDENTIFICATION</scope>
</reference>
<dbReference type="GO" id="GO:0019887">
    <property type="term" value="F:protein kinase regulator activity"/>
    <property type="evidence" value="ECO:0007669"/>
    <property type="project" value="InterPro"/>
</dbReference>
<dbReference type="PANTHER" id="PTHR11740:SF0">
    <property type="entry name" value="CASEIN KINASE II SUBUNIT BETA"/>
    <property type="match status" value="1"/>
</dbReference>
<protein>
    <recommendedName>
        <fullName evidence="2">Casein kinase II subunit beta</fullName>
        <shortName evidence="2">CK II beta</shortName>
    </recommendedName>
</protein>
<name>A0A1I8C2K4_MELHA</name>
<dbReference type="GO" id="GO:0005737">
    <property type="term" value="C:cytoplasm"/>
    <property type="evidence" value="ECO:0007669"/>
    <property type="project" value="TreeGrafter"/>
</dbReference>
<dbReference type="PROSITE" id="PS01101">
    <property type="entry name" value="CK2_BETA"/>
    <property type="match status" value="1"/>
</dbReference>
<keyword evidence="4" id="KW-1185">Reference proteome</keyword>
<dbReference type="AlphaFoldDB" id="A0A1I8C2K4"/>
<evidence type="ECO:0000256" key="3">
    <source>
        <dbReference type="SAM" id="MobiDB-lite"/>
    </source>
</evidence>
<dbReference type="GO" id="GO:0005956">
    <property type="term" value="C:protein kinase CK2 complex"/>
    <property type="evidence" value="ECO:0007669"/>
    <property type="project" value="UniProtKB-UniRule"/>
</dbReference>
<dbReference type="InterPro" id="IPR035991">
    <property type="entry name" value="Casein_kinase_II_beta-like"/>
</dbReference>
<feature type="region of interest" description="Disordered" evidence="3">
    <location>
        <begin position="218"/>
        <end position="260"/>
    </location>
</feature>
<sequence>MSNSSEEISWISWYCGLRGNQFYCEVDDEYIQDRFNLTGLVEQVPYFRQALDMILDLEPEEEEHDDAQADLVEQAAEGIEQMIEKWQNEDFGNCPRVFCENQAVLPIGMSDIVGEGSVRLYCPRCCDIYLPRSTRQRRADGAYFGTGFPQMLFFVHPHLRPRPPFKSYHPKLFGFKIHPSAYKPIPVEEENIAGPSNNNGNILINNNKMRVEKGGIKQQNQLKTTQQINSPTVHLGSSMDEDDDGGSNWNFSKARRRLFH</sequence>
<dbReference type="InterPro" id="IPR000704">
    <property type="entry name" value="Casein_kinase_II_reg-sub"/>
</dbReference>
<evidence type="ECO:0000256" key="1">
    <source>
        <dbReference type="ARBA" id="ARBA00006941"/>
    </source>
</evidence>
<comment type="similarity">
    <text evidence="1 2">Belongs to the casein kinase 2 subunit beta family.</text>
</comment>
<dbReference type="Pfam" id="PF01214">
    <property type="entry name" value="CK_II_beta"/>
    <property type="match status" value="1"/>
</dbReference>
<dbReference type="Gene3D" id="2.20.25.20">
    <property type="match status" value="1"/>
</dbReference>
<dbReference type="SMART" id="SM01085">
    <property type="entry name" value="CK_II_beta"/>
    <property type="match status" value="1"/>
</dbReference>
<dbReference type="OMA" id="MYKERRV"/>
<dbReference type="SUPFAM" id="SSF57798">
    <property type="entry name" value="Casein kinase II beta subunit"/>
    <property type="match status" value="1"/>
</dbReference>
<dbReference type="InterPro" id="IPR016149">
    <property type="entry name" value="Casein_kin_II_reg-sub_N"/>
</dbReference>
<organism evidence="4 5">
    <name type="scientific">Meloidogyne hapla</name>
    <name type="common">Root-knot nematode worm</name>
    <dbReference type="NCBI Taxonomy" id="6305"/>
    <lineage>
        <taxon>Eukaryota</taxon>
        <taxon>Metazoa</taxon>
        <taxon>Ecdysozoa</taxon>
        <taxon>Nematoda</taxon>
        <taxon>Chromadorea</taxon>
        <taxon>Rhabditida</taxon>
        <taxon>Tylenchina</taxon>
        <taxon>Tylenchomorpha</taxon>
        <taxon>Tylenchoidea</taxon>
        <taxon>Meloidogynidae</taxon>
        <taxon>Meloidogyninae</taxon>
        <taxon>Meloidogyne</taxon>
    </lineage>
</organism>
<dbReference type="FunFam" id="2.20.25.20:FF:000002">
    <property type="entry name" value="Casein kinase II subunit beta"/>
    <property type="match status" value="1"/>
</dbReference>
<dbReference type="Gene3D" id="1.10.1820.10">
    <property type="entry name" value="protein kinase ck2 holoenzyme, chain C, domain 1"/>
    <property type="match status" value="1"/>
</dbReference>
<dbReference type="PANTHER" id="PTHR11740">
    <property type="entry name" value="CASEIN KINASE II SUBUNIT BETA"/>
    <property type="match status" value="1"/>
</dbReference>
<dbReference type="WBParaSite" id="MhA1_Contig942.frz3.gene14">
    <property type="protein sequence ID" value="MhA1_Contig942.frz3.gene14"/>
    <property type="gene ID" value="MhA1_Contig942.frz3.gene14"/>
</dbReference>
<comment type="subunit">
    <text evidence="2">Tetramer of two alpha and two beta subunits.</text>
</comment>
<evidence type="ECO:0000313" key="5">
    <source>
        <dbReference type="WBParaSite" id="MhA1_Contig942.frz3.gene14"/>
    </source>
</evidence>
<evidence type="ECO:0000313" key="4">
    <source>
        <dbReference type="Proteomes" id="UP000095281"/>
    </source>
</evidence>
<feature type="compositionally biased region" description="Polar residues" evidence="3">
    <location>
        <begin position="218"/>
        <end position="232"/>
    </location>
</feature>